<feature type="chain" id="PRO_5012736456" evidence="1">
    <location>
        <begin position="25"/>
        <end position="161"/>
    </location>
</feature>
<evidence type="ECO:0000313" key="4">
    <source>
        <dbReference type="Proteomes" id="UP000202259"/>
    </source>
</evidence>
<feature type="domain" description="DUF4440" evidence="2">
    <location>
        <begin position="48"/>
        <end position="154"/>
    </location>
</feature>
<name>A0A222GBM8_9GAMM</name>
<feature type="signal peptide" evidence="1">
    <location>
        <begin position="1"/>
        <end position="24"/>
    </location>
</feature>
<dbReference type="AlphaFoldDB" id="A0A222GBM8"/>
<keyword evidence="4" id="KW-1185">Reference proteome</keyword>
<accession>A0A222GBM8</accession>
<dbReference type="Pfam" id="PF14534">
    <property type="entry name" value="DUF4440"/>
    <property type="match status" value="1"/>
</dbReference>
<dbReference type="Proteomes" id="UP000202259">
    <property type="component" value="Chromosome"/>
</dbReference>
<dbReference type="EMBL" id="CP020465">
    <property type="protein sequence ID" value="ASP49276.1"/>
    <property type="molecule type" value="Genomic_DNA"/>
</dbReference>
<dbReference type="InterPro" id="IPR027843">
    <property type="entry name" value="DUF4440"/>
</dbReference>
<keyword evidence="1" id="KW-0732">Signal</keyword>
<evidence type="ECO:0000256" key="1">
    <source>
        <dbReference type="SAM" id="SignalP"/>
    </source>
</evidence>
<gene>
    <name evidence="3" type="ORF">B5D82_16765</name>
</gene>
<sequence>MKIIKSILVMTLLLNISMSFNLHAHKNDKNEAKIETKNPVIETEAGKAITQFHQALKAGDKVTARALLADDVLIFEGGGVEKSADEYAQHHMLSDMKYLAEINTEVLDYQIKVFGDIAYAMSSSKSTGKYRGKDINSEGMETMVLQKIDGKWKIVHIHWSN</sequence>
<dbReference type="Gene3D" id="3.10.450.50">
    <property type="match status" value="1"/>
</dbReference>
<protein>
    <submittedName>
        <fullName evidence="3">DUF4440 domain-containing protein</fullName>
    </submittedName>
</protein>
<dbReference type="InterPro" id="IPR032710">
    <property type="entry name" value="NTF2-like_dom_sf"/>
</dbReference>
<dbReference type="KEGG" id="cber:B5D82_16765"/>
<dbReference type="RefSeq" id="WP_081153144.1">
    <property type="nucleotide sequence ID" value="NZ_CP020465.1"/>
</dbReference>
<reference evidence="3 4" key="1">
    <citation type="submission" date="2017-08" db="EMBL/GenBank/DDBJ databases">
        <title>Complete genome of Colwellia sp. NB097-1, a psychrophile bacterium ioslated from Bering Sea.</title>
        <authorList>
            <person name="Chen X."/>
        </authorList>
    </citation>
    <scope>NUCLEOTIDE SEQUENCE [LARGE SCALE GENOMIC DNA]</scope>
    <source>
        <strain evidence="3 4">NB097-1</strain>
    </source>
</reference>
<proteinExistence type="predicted"/>
<evidence type="ECO:0000313" key="3">
    <source>
        <dbReference type="EMBL" id="ASP49276.1"/>
    </source>
</evidence>
<dbReference type="SUPFAM" id="SSF54427">
    <property type="entry name" value="NTF2-like"/>
    <property type="match status" value="1"/>
</dbReference>
<organism evidence="3 4">
    <name type="scientific">Cognaticolwellia beringensis</name>
    <dbReference type="NCBI Taxonomy" id="1967665"/>
    <lineage>
        <taxon>Bacteria</taxon>
        <taxon>Pseudomonadati</taxon>
        <taxon>Pseudomonadota</taxon>
        <taxon>Gammaproteobacteria</taxon>
        <taxon>Alteromonadales</taxon>
        <taxon>Colwelliaceae</taxon>
        <taxon>Cognaticolwellia</taxon>
    </lineage>
</organism>
<dbReference type="OrthoDB" id="6196903at2"/>
<evidence type="ECO:0000259" key="2">
    <source>
        <dbReference type="Pfam" id="PF14534"/>
    </source>
</evidence>